<feature type="region of interest" description="Disordered" evidence="1">
    <location>
        <begin position="148"/>
        <end position="189"/>
    </location>
</feature>
<feature type="region of interest" description="Disordered" evidence="1">
    <location>
        <begin position="80"/>
        <end position="108"/>
    </location>
</feature>
<feature type="region of interest" description="Disordered" evidence="1">
    <location>
        <begin position="1"/>
        <end position="29"/>
    </location>
</feature>
<protein>
    <submittedName>
        <fullName evidence="2">Uncharacterized protein</fullName>
    </submittedName>
</protein>
<evidence type="ECO:0000313" key="2">
    <source>
        <dbReference type="EMBL" id="EJK59262.1"/>
    </source>
</evidence>
<sequence>MNERNATAAKKRKREEAKKEGREAKKGAISGSNCQSFARKFDLEVCHAVCMCRSIVSVAQVNRSMLMPFVKNRKCKKASRRASNQAARQAPVEQPRRYALGRHHPREQSRVIAKLHGRDSKKAVKASALADVVYTKEVAVVAAGRPWPLATDKGQSSGGTARNRGKVLRQQQSSSIAGKGIGGASASSSRAASAGATGATAVAIPTAAISRKDLAASNAVARQNCFDCAEAAEGEDRRQGFQWRPVQGVLPGGEDCGITEVNGNNHSRLWPPRILQARRMEESVERHLRCSPRDDCHERRVAPRRLAKMHAARRFCRILQHLEIIPDLGIHEASRTGAPRSEHSPTPAFAFKLGVAGLLPI</sequence>
<name>K0SLC0_THAOC</name>
<organism evidence="2 3">
    <name type="scientific">Thalassiosira oceanica</name>
    <name type="common">Marine diatom</name>
    <dbReference type="NCBI Taxonomy" id="159749"/>
    <lineage>
        <taxon>Eukaryota</taxon>
        <taxon>Sar</taxon>
        <taxon>Stramenopiles</taxon>
        <taxon>Ochrophyta</taxon>
        <taxon>Bacillariophyta</taxon>
        <taxon>Coscinodiscophyceae</taxon>
        <taxon>Thalassiosirophycidae</taxon>
        <taxon>Thalassiosirales</taxon>
        <taxon>Thalassiosiraceae</taxon>
        <taxon>Thalassiosira</taxon>
    </lineage>
</organism>
<comment type="caution">
    <text evidence="2">The sequence shown here is derived from an EMBL/GenBank/DDBJ whole genome shotgun (WGS) entry which is preliminary data.</text>
</comment>
<dbReference type="AlphaFoldDB" id="K0SLC0"/>
<evidence type="ECO:0000256" key="1">
    <source>
        <dbReference type="SAM" id="MobiDB-lite"/>
    </source>
</evidence>
<feature type="compositionally biased region" description="Low complexity" evidence="1">
    <location>
        <begin position="173"/>
        <end position="189"/>
    </location>
</feature>
<accession>K0SLC0</accession>
<proteinExistence type="predicted"/>
<dbReference type="Proteomes" id="UP000266841">
    <property type="component" value="Unassembled WGS sequence"/>
</dbReference>
<keyword evidence="3" id="KW-1185">Reference proteome</keyword>
<reference evidence="2 3" key="1">
    <citation type="journal article" date="2012" name="Genome Biol.">
        <title>Genome and low-iron response of an oceanic diatom adapted to chronic iron limitation.</title>
        <authorList>
            <person name="Lommer M."/>
            <person name="Specht M."/>
            <person name="Roy A.S."/>
            <person name="Kraemer L."/>
            <person name="Andreson R."/>
            <person name="Gutowska M.A."/>
            <person name="Wolf J."/>
            <person name="Bergner S.V."/>
            <person name="Schilhabel M.B."/>
            <person name="Klostermeier U.C."/>
            <person name="Beiko R.G."/>
            <person name="Rosenstiel P."/>
            <person name="Hippler M."/>
            <person name="Laroche J."/>
        </authorList>
    </citation>
    <scope>NUCLEOTIDE SEQUENCE [LARGE SCALE GENOMIC DNA]</scope>
    <source>
        <strain evidence="2 3">CCMP1005</strain>
    </source>
</reference>
<gene>
    <name evidence="2" type="ORF">THAOC_20541</name>
</gene>
<evidence type="ECO:0000313" key="3">
    <source>
        <dbReference type="Proteomes" id="UP000266841"/>
    </source>
</evidence>
<feature type="compositionally biased region" description="Basic and acidic residues" evidence="1">
    <location>
        <begin position="14"/>
        <end position="26"/>
    </location>
</feature>
<dbReference type="EMBL" id="AGNL01023238">
    <property type="protein sequence ID" value="EJK59262.1"/>
    <property type="molecule type" value="Genomic_DNA"/>
</dbReference>
<feature type="compositionally biased region" description="Low complexity" evidence="1">
    <location>
        <begin position="81"/>
        <end position="90"/>
    </location>
</feature>